<dbReference type="Proteomes" id="UP001497680">
    <property type="component" value="Unassembled WGS sequence"/>
</dbReference>
<protein>
    <submittedName>
        <fullName evidence="1">Uncharacterized protein</fullName>
    </submittedName>
</protein>
<proteinExistence type="predicted"/>
<name>A0ACC0CYH4_9PEZI</name>
<keyword evidence="2" id="KW-1185">Reference proteome</keyword>
<comment type="caution">
    <text evidence="1">The sequence shown here is derived from an EMBL/GenBank/DDBJ whole genome shotgun (WGS) entry which is preliminary data.</text>
</comment>
<dbReference type="EMBL" id="MU394326">
    <property type="protein sequence ID" value="KAI6085343.1"/>
    <property type="molecule type" value="Genomic_DNA"/>
</dbReference>
<reference evidence="1 2" key="1">
    <citation type="journal article" date="2022" name="New Phytol.">
        <title>Ecological generalism drives hyperdiversity of secondary metabolite gene clusters in xylarialean endophytes.</title>
        <authorList>
            <person name="Franco M.E.E."/>
            <person name="Wisecaver J.H."/>
            <person name="Arnold A.E."/>
            <person name="Ju Y.M."/>
            <person name="Slot J.C."/>
            <person name="Ahrendt S."/>
            <person name="Moore L.P."/>
            <person name="Eastman K.E."/>
            <person name="Scott K."/>
            <person name="Konkel Z."/>
            <person name="Mondo S.J."/>
            <person name="Kuo A."/>
            <person name="Hayes R.D."/>
            <person name="Haridas S."/>
            <person name="Andreopoulos B."/>
            <person name="Riley R."/>
            <person name="LaButti K."/>
            <person name="Pangilinan J."/>
            <person name="Lipzen A."/>
            <person name="Amirebrahimi M."/>
            <person name="Yan J."/>
            <person name="Adam C."/>
            <person name="Keymanesh K."/>
            <person name="Ng V."/>
            <person name="Louie K."/>
            <person name="Northen T."/>
            <person name="Drula E."/>
            <person name="Henrissat B."/>
            <person name="Hsieh H.M."/>
            <person name="Youens-Clark K."/>
            <person name="Lutzoni F."/>
            <person name="Miadlikowska J."/>
            <person name="Eastwood D.C."/>
            <person name="Hamelin R.C."/>
            <person name="Grigoriev I.V."/>
            <person name="U'Ren J.M."/>
        </authorList>
    </citation>
    <scope>NUCLEOTIDE SEQUENCE [LARGE SCALE GENOMIC DNA]</scope>
    <source>
        <strain evidence="1 2">ER1909</strain>
    </source>
</reference>
<gene>
    <name evidence="1" type="ORF">F4821DRAFT_150790</name>
</gene>
<sequence length="558" mass="62569">MSAIQATPLSRPFRIAIRDQVMASQPSQTGHQSGLLTIALEVLLQITSYLTTPEYGNMRLVCRHLDAFLLKSFAHEFFTKKAFMLTEFSLQALVDISTSCFAPSLKYLIINVERPSPPSSHNHHNNAADITPDIVRDITREYYCSHKGLVSSGQDVELITEALRNLPNLETFGLRDFPSSGRYRDGGDEFWHPYGASTFQQQTGLQLSRPRYPAFSGHRYSEDEEYISHLFLTSLRALKNAKMTNCPTRFEVILRHNNLPDLAFSIPRCVEPDILPVLQDLKVLFLDLGRSTFPPRVVKKGATTEDFPGLLLAVFLSKLQSLIHLRLNFRDCSHNATTPFFKWLAQSSLDTSQDSTPPTSSQGASVGNELQSRVPQLPQAPSLPLLEELNIGMVTVSPVSLLNILGRYRSSLRRICLHKVILQHSASASQAANGGNLWASFLRQTARPGTKLTAIELSELKQHHNHDAIRVEFRDPSNMKLRTGVYRKRWVGSDWERNSKDLIASIFINLPSSGDGATTTTNGSIGHGTSYVILNHFFTLQVIKRTIVANIRMTSRFR</sequence>
<evidence type="ECO:0000313" key="2">
    <source>
        <dbReference type="Proteomes" id="UP001497680"/>
    </source>
</evidence>
<evidence type="ECO:0000313" key="1">
    <source>
        <dbReference type="EMBL" id="KAI6085343.1"/>
    </source>
</evidence>
<organism evidence="1 2">
    <name type="scientific">Hypoxylon rubiginosum</name>
    <dbReference type="NCBI Taxonomy" id="110542"/>
    <lineage>
        <taxon>Eukaryota</taxon>
        <taxon>Fungi</taxon>
        <taxon>Dikarya</taxon>
        <taxon>Ascomycota</taxon>
        <taxon>Pezizomycotina</taxon>
        <taxon>Sordariomycetes</taxon>
        <taxon>Xylariomycetidae</taxon>
        <taxon>Xylariales</taxon>
        <taxon>Hypoxylaceae</taxon>
        <taxon>Hypoxylon</taxon>
    </lineage>
</organism>
<accession>A0ACC0CYH4</accession>